<evidence type="ECO:0000313" key="8">
    <source>
        <dbReference type="RefSeq" id="XP_010474561.1"/>
    </source>
</evidence>
<dbReference type="PANTHER" id="PTHR11945:SF229">
    <property type="entry name" value="AGAMOUS-LIKE 55-RELATED"/>
    <property type="match status" value="1"/>
</dbReference>
<gene>
    <name evidence="8" type="primary">LOC104754104</name>
</gene>
<protein>
    <submittedName>
        <fullName evidence="8">Agamous-like MADS-box protein AGL97</fullName>
    </submittedName>
</protein>
<dbReference type="InterPro" id="IPR033897">
    <property type="entry name" value="SRF-like_MADS-box"/>
</dbReference>
<organism evidence="7 8">
    <name type="scientific">Camelina sativa</name>
    <name type="common">False flax</name>
    <name type="synonym">Myagrum sativum</name>
    <dbReference type="NCBI Taxonomy" id="90675"/>
    <lineage>
        <taxon>Eukaryota</taxon>
        <taxon>Viridiplantae</taxon>
        <taxon>Streptophyta</taxon>
        <taxon>Embryophyta</taxon>
        <taxon>Tracheophyta</taxon>
        <taxon>Spermatophyta</taxon>
        <taxon>Magnoliopsida</taxon>
        <taxon>eudicotyledons</taxon>
        <taxon>Gunneridae</taxon>
        <taxon>Pentapetalae</taxon>
        <taxon>rosids</taxon>
        <taxon>malvids</taxon>
        <taxon>Brassicales</taxon>
        <taxon>Brassicaceae</taxon>
        <taxon>Camelineae</taxon>
        <taxon>Camelina</taxon>
    </lineage>
</organism>
<dbReference type="SMART" id="SM00432">
    <property type="entry name" value="MADS"/>
    <property type="match status" value="1"/>
</dbReference>
<dbReference type="RefSeq" id="XP_010474561.1">
    <property type="nucleotide sequence ID" value="XM_010476259.1"/>
</dbReference>
<dbReference type="PROSITE" id="PS50066">
    <property type="entry name" value="MADS_BOX_2"/>
    <property type="match status" value="1"/>
</dbReference>
<keyword evidence="2" id="KW-0805">Transcription regulation</keyword>
<evidence type="ECO:0000256" key="5">
    <source>
        <dbReference type="ARBA" id="ARBA00023242"/>
    </source>
</evidence>
<evidence type="ECO:0000259" key="6">
    <source>
        <dbReference type="PROSITE" id="PS50066"/>
    </source>
</evidence>
<proteinExistence type="predicted"/>
<keyword evidence="7" id="KW-1185">Reference proteome</keyword>
<dbReference type="Pfam" id="PF00319">
    <property type="entry name" value="SRF-TF"/>
    <property type="match status" value="1"/>
</dbReference>
<dbReference type="PANTHER" id="PTHR11945">
    <property type="entry name" value="MADS BOX PROTEIN"/>
    <property type="match status" value="1"/>
</dbReference>
<reference evidence="8" key="2">
    <citation type="submission" date="2025-08" db="UniProtKB">
        <authorList>
            <consortium name="RefSeq"/>
        </authorList>
    </citation>
    <scope>IDENTIFICATION</scope>
    <source>
        <tissue evidence="8">Leaf</tissue>
    </source>
</reference>
<keyword evidence="5" id="KW-0539">Nucleus</keyword>
<dbReference type="Proteomes" id="UP000694864">
    <property type="component" value="Chromosome 16"/>
</dbReference>
<evidence type="ECO:0000256" key="1">
    <source>
        <dbReference type="ARBA" id="ARBA00004123"/>
    </source>
</evidence>
<evidence type="ECO:0000313" key="7">
    <source>
        <dbReference type="Proteomes" id="UP000694864"/>
    </source>
</evidence>
<reference evidence="7" key="1">
    <citation type="journal article" date="2014" name="Nat. Commun.">
        <title>The emerging biofuel crop Camelina sativa retains a highly undifferentiated hexaploid genome structure.</title>
        <authorList>
            <person name="Kagale S."/>
            <person name="Koh C."/>
            <person name="Nixon J."/>
            <person name="Bollina V."/>
            <person name="Clarke W.E."/>
            <person name="Tuteja R."/>
            <person name="Spillane C."/>
            <person name="Robinson S.J."/>
            <person name="Links M.G."/>
            <person name="Clarke C."/>
            <person name="Higgins E.E."/>
            <person name="Huebert T."/>
            <person name="Sharpe A.G."/>
            <person name="Parkin I.A."/>
        </authorList>
    </citation>
    <scope>NUCLEOTIDE SEQUENCE [LARGE SCALE GENOMIC DNA]</scope>
    <source>
        <strain evidence="7">cv. DH55</strain>
    </source>
</reference>
<evidence type="ECO:0000256" key="4">
    <source>
        <dbReference type="ARBA" id="ARBA00023163"/>
    </source>
</evidence>
<evidence type="ECO:0000256" key="2">
    <source>
        <dbReference type="ARBA" id="ARBA00023015"/>
    </source>
</evidence>
<dbReference type="SUPFAM" id="SSF55455">
    <property type="entry name" value="SRF-like"/>
    <property type="match status" value="1"/>
</dbReference>
<comment type="subcellular location">
    <subcellularLocation>
        <location evidence="1">Nucleus</location>
    </subcellularLocation>
</comment>
<keyword evidence="4" id="KW-0804">Transcription</keyword>
<accession>A0ABM0WQ55</accession>
<dbReference type="GeneID" id="104754104"/>
<sequence length="194" mass="21805">MGGKKHKIDIVEIQNKSAKTVAFTKRRNGLFRKASELCLLSPDSQIAILATPLSSNSHASFYSFGHSSVDQVVSSVLQDQHPLSANQLENRSGLRFNWWEDQGFDMSENVDELREAVDAVSRMLNNARVRLDDAVKSNQRDGRLMICNEETKTTNQNHILEGESSGSASTLLVNEEDNLHFDDFFTDFNIDPLM</sequence>
<feature type="domain" description="MADS-box" evidence="6">
    <location>
        <begin position="3"/>
        <end position="40"/>
    </location>
</feature>
<name>A0ABM0WQ55_CAMSA</name>
<dbReference type="CDD" id="cd00266">
    <property type="entry name" value="MADS_SRF_like"/>
    <property type="match status" value="1"/>
</dbReference>
<evidence type="ECO:0000256" key="3">
    <source>
        <dbReference type="ARBA" id="ARBA00023125"/>
    </source>
</evidence>
<keyword evidence="3" id="KW-0238">DNA-binding</keyword>
<dbReference type="InterPro" id="IPR002100">
    <property type="entry name" value="TF_MADSbox"/>
</dbReference>
<dbReference type="InterPro" id="IPR036879">
    <property type="entry name" value="TF_MADSbox_sf"/>
</dbReference>
<dbReference type="Gene3D" id="3.40.1810.10">
    <property type="entry name" value="Transcription factor, MADS-box"/>
    <property type="match status" value="1"/>
</dbReference>
<dbReference type="PRINTS" id="PR00404">
    <property type="entry name" value="MADSDOMAIN"/>
</dbReference>